<feature type="transmembrane region" description="Helical" evidence="1">
    <location>
        <begin position="90"/>
        <end position="117"/>
    </location>
</feature>
<keyword evidence="3" id="KW-1185">Reference proteome</keyword>
<evidence type="ECO:0000313" key="3">
    <source>
        <dbReference type="Proteomes" id="UP000245880"/>
    </source>
</evidence>
<dbReference type="OrthoDB" id="920620at2"/>
<feature type="transmembrane region" description="Helical" evidence="1">
    <location>
        <begin position="129"/>
        <end position="145"/>
    </location>
</feature>
<feature type="transmembrane region" description="Helical" evidence="1">
    <location>
        <begin position="394"/>
        <end position="419"/>
    </location>
</feature>
<protein>
    <submittedName>
        <fullName evidence="2">Uncharacterized protein</fullName>
    </submittedName>
</protein>
<feature type="transmembrane region" description="Helical" evidence="1">
    <location>
        <begin position="59"/>
        <end position="78"/>
    </location>
</feature>
<organism evidence="2 3">
    <name type="scientific">Dyadobacter jejuensis</name>
    <dbReference type="NCBI Taxonomy" id="1082580"/>
    <lineage>
        <taxon>Bacteria</taxon>
        <taxon>Pseudomonadati</taxon>
        <taxon>Bacteroidota</taxon>
        <taxon>Cytophagia</taxon>
        <taxon>Cytophagales</taxon>
        <taxon>Spirosomataceae</taxon>
        <taxon>Dyadobacter</taxon>
    </lineage>
</organism>
<feature type="transmembrane region" description="Helical" evidence="1">
    <location>
        <begin position="293"/>
        <end position="316"/>
    </location>
</feature>
<proteinExistence type="predicted"/>
<comment type="caution">
    <text evidence="2">The sequence shown here is derived from an EMBL/GenBank/DDBJ whole genome shotgun (WGS) entry which is preliminary data.</text>
</comment>
<dbReference type="EMBL" id="QGDT01000002">
    <property type="protein sequence ID" value="PWJ59543.1"/>
    <property type="molecule type" value="Genomic_DNA"/>
</dbReference>
<sequence length="427" mass="46980">MNRQQLVALVLASMCLATAWAIRGQFGHEQGAAWAGGIGALAIVLLARRADWYAKALQLSLASAVGWGVGGIISYGMVVGYGHSSSFVNAYYGLGMLFVIGGLFGLLGGGMFGLVLSDRADKRVDWPQVIVEMTVGAVIFYYFIVEQMGWKMTPPRSEAWAACFGMTVALFWYMFRHGHTGAIRVAIFSGLGAGFGFAFGNFIQVISRESGIPFNFWNVMEYAIGFFGGLGMAYGTFTTDWPQSDAVVSKKKLLTPLVLLTLAIPFIVWEQSFGSERVTKMVTELAPSSNIEALAGNVQMGALLLVLLSSGFWLYYFYIRNKALVISVELQDIKRFLLGQLGLYAVLSLLITGAFLSTDRIEQYLYFLNLIVIGLWIDKYSVTFSSRRLNWSRWGINLVFVLAVIALFAAVAISSHGVLHHAQNRFE</sequence>
<dbReference type="Proteomes" id="UP000245880">
    <property type="component" value="Unassembled WGS sequence"/>
</dbReference>
<accession>A0A316APB3</accession>
<evidence type="ECO:0000313" key="2">
    <source>
        <dbReference type="EMBL" id="PWJ59543.1"/>
    </source>
</evidence>
<feature type="transmembrane region" description="Helical" evidence="1">
    <location>
        <begin position="253"/>
        <end position="273"/>
    </location>
</feature>
<feature type="transmembrane region" description="Helical" evidence="1">
    <location>
        <begin position="182"/>
        <end position="202"/>
    </location>
</feature>
<reference evidence="2 3" key="1">
    <citation type="submission" date="2018-03" db="EMBL/GenBank/DDBJ databases">
        <title>Genomic Encyclopedia of Archaeal and Bacterial Type Strains, Phase II (KMG-II): from individual species to whole genera.</title>
        <authorList>
            <person name="Goeker M."/>
        </authorList>
    </citation>
    <scope>NUCLEOTIDE SEQUENCE [LARGE SCALE GENOMIC DNA]</scope>
    <source>
        <strain evidence="2 3">DSM 100346</strain>
    </source>
</reference>
<dbReference type="RefSeq" id="WP_109673399.1">
    <property type="nucleotide sequence ID" value="NZ_QGDT01000002.1"/>
</dbReference>
<keyword evidence="1" id="KW-1133">Transmembrane helix</keyword>
<feature type="transmembrane region" description="Helical" evidence="1">
    <location>
        <begin position="31"/>
        <end position="47"/>
    </location>
</feature>
<feature type="transmembrane region" description="Helical" evidence="1">
    <location>
        <begin position="222"/>
        <end position="241"/>
    </location>
</feature>
<dbReference type="AlphaFoldDB" id="A0A316APB3"/>
<feature type="transmembrane region" description="Helical" evidence="1">
    <location>
        <begin position="364"/>
        <end position="382"/>
    </location>
</feature>
<evidence type="ECO:0000256" key="1">
    <source>
        <dbReference type="SAM" id="Phobius"/>
    </source>
</evidence>
<keyword evidence="1" id="KW-0812">Transmembrane</keyword>
<name>A0A316APB3_9BACT</name>
<feature type="transmembrane region" description="Helical" evidence="1">
    <location>
        <begin position="336"/>
        <end position="358"/>
    </location>
</feature>
<keyword evidence="1" id="KW-0472">Membrane</keyword>
<gene>
    <name evidence="2" type="ORF">CLV98_102377</name>
</gene>